<dbReference type="PANTHER" id="PTHR11360:SF130">
    <property type="entry name" value="MAJOR FACILITATOR SUPERFAMILY (MFS) PROFILE DOMAIN-CONTAINING PROTEIN-RELATED"/>
    <property type="match status" value="1"/>
</dbReference>
<dbReference type="InterPro" id="IPR050327">
    <property type="entry name" value="Proton-linked_MCT"/>
</dbReference>
<feature type="transmembrane region" description="Helical" evidence="4">
    <location>
        <begin position="418"/>
        <end position="438"/>
    </location>
</feature>
<dbReference type="InterPro" id="IPR011701">
    <property type="entry name" value="MFS"/>
</dbReference>
<reference evidence="5 6" key="1">
    <citation type="journal article" date="2015" name="Genome Announc.">
        <title>Draft Genome Sequence and Gene Annotation of the Entomopathogenic Fungus Verticillium hemipterigenum.</title>
        <authorList>
            <person name="Horn F."/>
            <person name="Habel A."/>
            <person name="Scharf D.H."/>
            <person name="Dworschak J."/>
            <person name="Brakhage A.A."/>
            <person name="Guthke R."/>
            <person name="Hertweck C."/>
            <person name="Linde J."/>
        </authorList>
    </citation>
    <scope>NUCLEOTIDE SEQUENCE [LARGE SCALE GENOMIC DNA]</scope>
</reference>
<dbReference type="AlphaFoldDB" id="A0A0A1TQV7"/>
<dbReference type="HOGENOM" id="CLU_001265_1_1_1"/>
<gene>
    <name evidence="5" type="ORF">VHEMI09094</name>
</gene>
<dbReference type="OrthoDB" id="6499973at2759"/>
<dbReference type="Pfam" id="PF07690">
    <property type="entry name" value="MFS_1"/>
    <property type="match status" value="1"/>
</dbReference>
<evidence type="ECO:0000313" key="5">
    <source>
        <dbReference type="EMBL" id="CEJ93512.1"/>
    </source>
</evidence>
<comment type="similarity">
    <text evidence="2">Belongs to the major facilitator superfamily. Monocarboxylate porter (TC 2.A.1.13) family.</text>
</comment>
<protein>
    <recommendedName>
        <fullName evidence="7">Major facilitator superfamily (MFS) profile domain-containing protein</fullName>
    </recommendedName>
</protein>
<evidence type="ECO:0000256" key="1">
    <source>
        <dbReference type="ARBA" id="ARBA00004141"/>
    </source>
</evidence>
<feature type="transmembrane region" description="Helical" evidence="4">
    <location>
        <begin position="99"/>
        <end position="117"/>
    </location>
</feature>
<organism evidence="5 6">
    <name type="scientific">[Torrubiella] hemipterigena</name>
    <dbReference type="NCBI Taxonomy" id="1531966"/>
    <lineage>
        <taxon>Eukaryota</taxon>
        <taxon>Fungi</taxon>
        <taxon>Dikarya</taxon>
        <taxon>Ascomycota</taxon>
        <taxon>Pezizomycotina</taxon>
        <taxon>Sordariomycetes</taxon>
        <taxon>Hypocreomycetidae</taxon>
        <taxon>Hypocreales</taxon>
        <taxon>Clavicipitaceae</taxon>
        <taxon>Clavicipitaceae incertae sedis</taxon>
        <taxon>'Torrubiella' clade</taxon>
    </lineage>
</organism>
<comment type="subcellular location">
    <subcellularLocation>
        <location evidence="1">Membrane</location>
        <topology evidence="1">Multi-pass membrane protein</topology>
    </subcellularLocation>
</comment>
<feature type="transmembrane region" description="Helical" evidence="4">
    <location>
        <begin position="186"/>
        <end position="205"/>
    </location>
</feature>
<name>A0A0A1TQV7_9HYPO</name>
<keyword evidence="6" id="KW-1185">Reference proteome</keyword>
<accession>A0A0A1TQV7</accession>
<sequence>MAEKTDVETHPQLVSDASSTEQNAAIAAVPAQKESRRFRIAWRAPDCEDPGPPPDGGAIAWAQVVAGHLIVMNTWGFMNSFGVFQTFYVEFVGRNPSDVSWIGSIQVFLTFFLGTFTGRLTDAGYFRPVFFFGTVISLLGMFMASLSTEYWQLFLAQGVCCGIGNGFLFCPMVAVVSTYFAKKKPIAVGICACGGSTGGLIFPAMVQQLLPLIGFPWTMRVIGLVTLALLSLCNLLARPRLPPRQAGPILELAAFKELPYTLFAASMFFVFWGVYFASFYLGSFGVDVIGFTEKQSINLLLVLNGVGVIGRTIPAYVANNYAGPINVLLISTIASVACSYAMVGVTNQAGFYAWTVVYGIAGNAVQGMFPVALSALSSTDLKKVGVRMGMIFTIVGFAVLTGPPITGVLITAANGKYMSAQIFAASSMLLGFFLLLWGRYLTSGKTLMVRV</sequence>
<dbReference type="SUPFAM" id="SSF103473">
    <property type="entry name" value="MFS general substrate transporter"/>
    <property type="match status" value="1"/>
</dbReference>
<keyword evidence="4" id="KW-0812">Transmembrane</keyword>
<keyword evidence="4" id="KW-0472">Membrane</keyword>
<feature type="transmembrane region" description="Helical" evidence="4">
    <location>
        <begin position="388"/>
        <end position="412"/>
    </location>
</feature>
<dbReference type="GO" id="GO:0022857">
    <property type="term" value="F:transmembrane transporter activity"/>
    <property type="evidence" value="ECO:0007669"/>
    <property type="project" value="InterPro"/>
</dbReference>
<dbReference type="InterPro" id="IPR036259">
    <property type="entry name" value="MFS_trans_sf"/>
</dbReference>
<feature type="transmembrane region" description="Helical" evidence="4">
    <location>
        <begin position="217"/>
        <end position="237"/>
    </location>
</feature>
<feature type="transmembrane region" description="Helical" evidence="4">
    <location>
        <begin position="129"/>
        <end position="148"/>
    </location>
</feature>
<dbReference type="PANTHER" id="PTHR11360">
    <property type="entry name" value="MONOCARBOXYLATE TRANSPORTER"/>
    <property type="match status" value="1"/>
</dbReference>
<evidence type="ECO:0000256" key="3">
    <source>
        <dbReference type="SAM" id="MobiDB-lite"/>
    </source>
</evidence>
<keyword evidence="4" id="KW-1133">Transmembrane helix</keyword>
<dbReference type="Gene3D" id="1.20.1250.20">
    <property type="entry name" value="MFS general substrate transporter like domains"/>
    <property type="match status" value="2"/>
</dbReference>
<evidence type="ECO:0000313" key="6">
    <source>
        <dbReference type="Proteomes" id="UP000039046"/>
    </source>
</evidence>
<feature type="transmembrane region" description="Helical" evidence="4">
    <location>
        <begin position="154"/>
        <end position="179"/>
    </location>
</feature>
<dbReference type="EMBL" id="CDHN01000005">
    <property type="protein sequence ID" value="CEJ93512.1"/>
    <property type="molecule type" value="Genomic_DNA"/>
</dbReference>
<dbReference type="GO" id="GO:0016020">
    <property type="term" value="C:membrane"/>
    <property type="evidence" value="ECO:0007669"/>
    <property type="project" value="UniProtKB-SubCell"/>
</dbReference>
<feature type="transmembrane region" description="Helical" evidence="4">
    <location>
        <begin position="258"/>
        <end position="277"/>
    </location>
</feature>
<dbReference type="Proteomes" id="UP000039046">
    <property type="component" value="Unassembled WGS sequence"/>
</dbReference>
<evidence type="ECO:0000256" key="2">
    <source>
        <dbReference type="ARBA" id="ARBA00006727"/>
    </source>
</evidence>
<feature type="transmembrane region" description="Helical" evidence="4">
    <location>
        <begin position="325"/>
        <end position="345"/>
    </location>
</feature>
<evidence type="ECO:0000256" key="4">
    <source>
        <dbReference type="SAM" id="Phobius"/>
    </source>
</evidence>
<evidence type="ECO:0008006" key="7">
    <source>
        <dbReference type="Google" id="ProtNLM"/>
    </source>
</evidence>
<feature type="region of interest" description="Disordered" evidence="3">
    <location>
        <begin position="1"/>
        <end position="22"/>
    </location>
</feature>
<feature type="transmembrane region" description="Helical" evidence="4">
    <location>
        <begin position="351"/>
        <end position="376"/>
    </location>
</feature>
<proteinExistence type="inferred from homology"/>
<feature type="transmembrane region" description="Helical" evidence="4">
    <location>
        <begin position="297"/>
        <end position="318"/>
    </location>
</feature>